<dbReference type="CDD" id="cd04301">
    <property type="entry name" value="NAT_SF"/>
    <property type="match status" value="1"/>
</dbReference>
<dbReference type="Pfam" id="PF00583">
    <property type="entry name" value="Acetyltransf_1"/>
    <property type="match status" value="1"/>
</dbReference>
<evidence type="ECO:0000256" key="2">
    <source>
        <dbReference type="ARBA" id="ARBA00023315"/>
    </source>
</evidence>
<organism evidence="4 5">
    <name type="scientific">Deinococcus aerius</name>
    <dbReference type="NCBI Taxonomy" id="200253"/>
    <lineage>
        <taxon>Bacteria</taxon>
        <taxon>Thermotogati</taxon>
        <taxon>Deinococcota</taxon>
        <taxon>Deinococci</taxon>
        <taxon>Deinococcales</taxon>
        <taxon>Deinococcaceae</taxon>
        <taxon>Deinococcus</taxon>
    </lineage>
</organism>
<dbReference type="InterPro" id="IPR016181">
    <property type="entry name" value="Acyl_CoA_acyltransferase"/>
</dbReference>
<dbReference type="SUPFAM" id="SSF55729">
    <property type="entry name" value="Acyl-CoA N-acyltransferases (Nat)"/>
    <property type="match status" value="1"/>
</dbReference>
<accession>A0A2I9CV41</accession>
<keyword evidence="5" id="KW-1185">Reference proteome</keyword>
<dbReference type="GO" id="GO:0016747">
    <property type="term" value="F:acyltransferase activity, transferring groups other than amino-acyl groups"/>
    <property type="evidence" value="ECO:0007669"/>
    <property type="project" value="InterPro"/>
</dbReference>
<protein>
    <submittedName>
        <fullName evidence="4">Acetyltransferase, N-acetylglutamate synthase</fullName>
    </submittedName>
</protein>
<evidence type="ECO:0000313" key="4">
    <source>
        <dbReference type="EMBL" id="GBF05769.1"/>
    </source>
</evidence>
<dbReference type="PANTHER" id="PTHR43877">
    <property type="entry name" value="AMINOALKYLPHOSPHONATE N-ACETYLTRANSFERASE-RELATED-RELATED"/>
    <property type="match status" value="1"/>
</dbReference>
<keyword evidence="1 4" id="KW-0808">Transferase</keyword>
<reference evidence="5" key="1">
    <citation type="submission" date="2018-01" db="EMBL/GenBank/DDBJ databases">
        <title>Draft Genome Sequence of the Radioresistant Bacterium Deinococcus aerius TR0125, Isolated from the Higher Atmosphere above Japan.</title>
        <authorList>
            <person name="Satoh K."/>
            <person name="Arai H."/>
            <person name="Sanzen T."/>
            <person name="Kawaguchi Y."/>
            <person name="Hayashi H."/>
            <person name="Yokobori S."/>
            <person name="Yamagishi A."/>
            <person name="Oono Y."/>
            <person name="Narumi I."/>
        </authorList>
    </citation>
    <scope>NUCLEOTIDE SEQUENCE [LARGE SCALE GENOMIC DNA]</scope>
    <source>
        <strain evidence="5">TR0125</strain>
    </source>
</reference>
<sequence>MTGLNIRPATPADAPTIAHHRYPDEEDAAERPTYVAWVGLALERDLYVGFLGITGGGEVVAGAGLTLLEWGPTRGNPQPYRARLVNVWTRPGFRRRGLARELVLLCLEITRQRGIAHVSLGTSGVARPLYESLGFRASKAEMVRHARRPERR</sequence>
<evidence type="ECO:0000313" key="5">
    <source>
        <dbReference type="Proteomes" id="UP000236569"/>
    </source>
</evidence>
<dbReference type="Proteomes" id="UP000236569">
    <property type="component" value="Unassembled WGS sequence"/>
</dbReference>
<keyword evidence="2" id="KW-0012">Acyltransferase</keyword>
<gene>
    <name evidence="4" type="ORF">DAERI_060029</name>
</gene>
<dbReference type="InterPro" id="IPR000182">
    <property type="entry name" value="GNAT_dom"/>
</dbReference>
<evidence type="ECO:0000256" key="1">
    <source>
        <dbReference type="ARBA" id="ARBA00022679"/>
    </source>
</evidence>
<dbReference type="InterPro" id="IPR050832">
    <property type="entry name" value="Bact_Acetyltransf"/>
</dbReference>
<dbReference type="PROSITE" id="PS51186">
    <property type="entry name" value="GNAT"/>
    <property type="match status" value="1"/>
</dbReference>
<name>A0A2I9CV41_9DEIO</name>
<comment type="caution">
    <text evidence="4">The sequence shown here is derived from an EMBL/GenBank/DDBJ whole genome shotgun (WGS) entry which is preliminary data.</text>
</comment>
<dbReference type="EMBL" id="BFAG01000006">
    <property type="protein sequence ID" value="GBF05769.1"/>
    <property type="molecule type" value="Genomic_DNA"/>
</dbReference>
<dbReference type="Gene3D" id="3.40.630.30">
    <property type="match status" value="1"/>
</dbReference>
<feature type="domain" description="N-acetyltransferase" evidence="3">
    <location>
        <begin position="4"/>
        <end position="152"/>
    </location>
</feature>
<dbReference type="AlphaFoldDB" id="A0A2I9CV41"/>
<evidence type="ECO:0000259" key="3">
    <source>
        <dbReference type="PROSITE" id="PS51186"/>
    </source>
</evidence>
<proteinExistence type="predicted"/>